<dbReference type="STRING" id="105231.A0A1Y1HQX2"/>
<dbReference type="Proteomes" id="UP000054558">
    <property type="component" value="Unassembled WGS sequence"/>
</dbReference>
<keyword evidence="3" id="KW-0472">Membrane</keyword>
<dbReference type="GO" id="GO:0016491">
    <property type="term" value="F:oxidoreductase activity"/>
    <property type="evidence" value="ECO:0000318"/>
    <property type="project" value="GO_Central"/>
</dbReference>
<gene>
    <name evidence="4" type="ORF">KFL_000690150</name>
</gene>
<evidence type="ECO:0000256" key="2">
    <source>
        <dbReference type="ARBA" id="ARBA00023002"/>
    </source>
</evidence>
<keyword evidence="2" id="KW-0560">Oxidoreductase</keyword>
<protein>
    <submittedName>
        <fullName evidence="4">Short chain dehydrogenase reductase</fullName>
    </submittedName>
</protein>
<reference evidence="4 5" key="1">
    <citation type="journal article" date="2014" name="Nat. Commun.">
        <title>Klebsormidium flaccidum genome reveals primary factors for plant terrestrial adaptation.</title>
        <authorList>
            <person name="Hori K."/>
            <person name="Maruyama F."/>
            <person name="Fujisawa T."/>
            <person name="Togashi T."/>
            <person name="Yamamoto N."/>
            <person name="Seo M."/>
            <person name="Sato S."/>
            <person name="Yamada T."/>
            <person name="Mori H."/>
            <person name="Tajima N."/>
            <person name="Moriyama T."/>
            <person name="Ikeuchi M."/>
            <person name="Watanabe M."/>
            <person name="Wada H."/>
            <person name="Kobayashi K."/>
            <person name="Saito M."/>
            <person name="Masuda T."/>
            <person name="Sasaki-Sekimoto Y."/>
            <person name="Mashiguchi K."/>
            <person name="Awai K."/>
            <person name="Shimojima M."/>
            <person name="Masuda S."/>
            <person name="Iwai M."/>
            <person name="Nobusawa T."/>
            <person name="Narise T."/>
            <person name="Kondo S."/>
            <person name="Saito H."/>
            <person name="Sato R."/>
            <person name="Murakawa M."/>
            <person name="Ihara Y."/>
            <person name="Oshima-Yamada Y."/>
            <person name="Ohtaka K."/>
            <person name="Satoh M."/>
            <person name="Sonobe K."/>
            <person name="Ishii M."/>
            <person name="Ohtani R."/>
            <person name="Kanamori-Sato M."/>
            <person name="Honoki R."/>
            <person name="Miyazaki D."/>
            <person name="Mochizuki H."/>
            <person name="Umetsu J."/>
            <person name="Higashi K."/>
            <person name="Shibata D."/>
            <person name="Kamiya Y."/>
            <person name="Sato N."/>
            <person name="Nakamura Y."/>
            <person name="Tabata S."/>
            <person name="Ida S."/>
            <person name="Kurokawa K."/>
            <person name="Ohta H."/>
        </authorList>
    </citation>
    <scope>NUCLEOTIDE SEQUENCE [LARGE SCALE GENOMIC DNA]</scope>
    <source>
        <strain evidence="4 5">NIES-2285</strain>
    </source>
</reference>
<dbReference type="PANTHER" id="PTHR43391:SF89">
    <property type="entry name" value="11-BETA-HYDROXYSTEROID DEHYDROGENASE 1A-RELATED"/>
    <property type="match status" value="1"/>
</dbReference>
<dbReference type="InterPro" id="IPR002347">
    <property type="entry name" value="SDR_fam"/>
</dbReference>
<organism evidence="4 5">
    <name type="scientific">Klebsormidium nitens</name>
    <name type="common">Green alga</name>
    <name type="synonym">Ulothrix nitens</name>
    <dbReference type="NCBI Taxonomy" id="105231"/>
    <lineage>
        <taxon>Eukaryota</taxon>
        <taxon>Viridiplantae</taxon>
        <taxon>Streptophyta</taxon>
        <taxon>Klebsormidiophyceae</taxon>
        <taxon>Klebsormidiales</taxon>
        <taxon>Klebsormidiaceae</taxon>
        <taxon>Klebsormidium</taxon>
    </lineage>
</organism>
<dbReference type="Pfam" id="PF00106">
    <property type="entry name" value="adh_short"/>
    <property type="match status" value="1"/>
</dbReference>
<dbReference type="EMBL" id="DF237018">
    <property type="protein sequence ID" value="GAQ81034.1"/>
    <property type="molecule type" value="Genomic_DNA"/>
</dbReference>
<name>A0A1Y1HQX2_KLENI</name>
<evidence type="ECO:0000313" key="4">
    <source>
        <dbReference type="EMBL" id="GAQ81034.1"/>
    </source>
</evidence>
<dbReference type="GO" id="GO:0005829">
    <property type="term" value="C:cytosol"/>
    <property type="evidence" value="ECO:0000318"/>
    <property type="project" value="GO_Central"/>
</dbReference>
<proteinExistence type="inferred from homology"/>
<dbReference type="OMA" id="DSACRGE"/>
<keyword evidence="3" id="KW-0812">Transmembrane</keyword>
<dbReference type="PROSITE" id="PS00061">
    <property type="entry name" value="ADH_SHORT"/>
    <property type="match status" value="1"/>
</dbReference>
<evidence type="ECO:0000256" key="3">
    <source>
        <dbReference type="SAM" id="Phobius"/>
    </source>
</evidence>
<dbReference type="AlphaFoldDB" id="A0A1Y1HQX2"/>
<evidence type="ECO:0000313" key="5">
    <source>
        <dbReference type="Proteomes" id="UP000054558"/>
    </source>
</evidence>
<dbReference type="PANTHER" id="PTHR43391">
    <property type="entry name" value="RETINOL DEHYDROGENASE-RELATED"/>
    <property type="match status" value="1"/>
</dbReference>
<dbReference type="SUPFAM" id="SSF51735">
    <property type="entry name" value="NAD(P)-binding Rossmann-fold domains"/>
    <property type="match status" value="1"/>
</dbReference>
<sequence>METLKDTMLVGLNGVLELIWPLIMLVTLVTTYPVLALWRVLRRLFTFPLSMQDKVVLITGASSGIGEHIAYEYSRLGALLALVARRGEQLEAVAQKCRGFGCKDVLTIQSDMGDEEGCKKAVDETVQHFQRLDTLVLNAGLIQIFPFEELEDTQKVRSIMDVNFWGYVNTTKFALPHLRRSGGQLVVNDSVASYLPQLKNTIYNASKAAVSAFFETLRLELGSDVPITLFLPGVVKSDMTDGKAVQPSGEFATGDTAVRRRGEAGFGLFPVFPTPALARRAVAAARYRLQRVVIPSWYSLMFYIQAFEPELLQLQLWSQFSGKNSPVKKTTEMLGGGLKAPKDFNFKEGRGYKKEE</sequence>
<feature type="transmembrane region" description="Helical" evidence="3">
    <location>
        <begin position="18"/>
        <end position="41"/>
    </location>
</feature>
<accession>A0A1Y1HQX2</accession>
<dbReference type="InterPro" id="IPR020904">
    <property type="entry name" value="Sc_DH/Rdtase_CS"/>
</dbReference>
<comment type="similarity">
    <text evidence="1">Belongs to the short-chain dehydrogenases/reductases (SDR) family.</text>
</comment>
<dbReference type="PRINTS" id="PR00081">
    <property type="entry name" value="GDHRDH"/>
</dbReference>
<evidence type="ECO:0000256" key="1">
    <source>
        <dbReference type="ARBA" id="ARBA00006484"/>
    </source>
</evidence>
<keyword evidence="3" id="KW-1133">Transmembrane helix</keyword>
<dbReference type="InterPro" id="IPR036291">
    <property type="entry name" value="NAD(P)-bd_dom_sf"/>
</dbReference>
<dbReference type="Gene3D" id="3.40.50.720">
    <property type="entry name" value="NAD(P)-binding Rossmann-like Domain"/>
    <property type="match status" value="1"/>
</dbReference>
<dbReference type="OrthoDB" id="47007at2759"/>
<keyword evidence="5" id="KW-1185">Reference proteome</keyword>